<keyword evidence="7" id="KW-1185">Reference proteome</keyword>
<keyword evidence="2" id="KW-0489">Methyltransferase</keyword>
<dbReference type="InterPro" id="IPR031720">
    <property type="entry name" value="DUF4728"/>
</dbReference>
<evidence type="ECO:0000256" key="4">
    <source>
        <dbReference type="SAM" id="MobiDB-lite"/>
    </source>
</evidence>
<evidence type="ECO:0000256" key="2">
    <source>
        <dbReference type="ARBA" id="ARBA00022603"/>
    </source>
</evidence>
<dbReference type="PANTHER" id="PTHR22809:SF11">
    <property type="entry name" value="TRNA N(3)-METHYLCYTIDINE METHYLTRANSFERASE METTL2"/>
    <property type="match status" value="1"/>
</dbReference>
<gene>
    <name evidence="6" type="ORF">CLODIP_2_CD13492</name>
</gene>
<comment type="similarity">
    <text evidence="1">Belongs to the methyltransferase superfamily. METL family.</text>
</comment>
<dbReference type="Pfam" id="PF15860">
    <property type="entry name" value="DUF4728"/>
    <property type="match status" value="1"/>
</dbReference>
<dbReference type="GO" id="GO:0032259">
    <property type="term" value="P:methylation"/>
    <property type="evidence" value="ECO:0007669"/>
    <property type="project" value="UniProtKB-KW"/>
</dbReference>
<keyword evidence="3" id="KW-0808">Transferase</keyword>
<protein>
    <recommendedName>
        <fullName evidence="8">Methyltransferase-like protein</fullName>
    </recommendedName>
</protein>
<dbReference type="AlphaFoldDB" id="A0A8S1CXI8"/>
<dbReference type="OrthoDB" id="417697at2759"/>
<feature type="transmembrane region" description="Helical" evidence="5">
    <location>
        <begin position="494"/>
        <end position="516"/>
    </location>
</feature>
<reference evidence="6 7" key="1">
    <citation type="submission" date="2020-04" db="EMBL/GenBank/DDBJ databases">
        <authorList>
            <person name="Alioto T."/>
            <person name="Alioto T."/>
            <person name="Gomez Garrido J."/>
        </authorList>
    </citation>
    <scope>NUCLEOTIDE SEQUENCE [LARGE SCALE GENOMIC DNA]</scope>
</reference>
<dbReference type="Gene3D" id="3.40.50.150">
    <property type="entry name" value="Vaccinia Virus protein VP39"/>
    <property type="match status" value="1"/>
</dbReference>
<dbReference type="GO" id="GO:0052735">
    <property type="term" value="F:tRNA (cytidine-3-)-methyltransferase activity"/>
    <property type="evidence" value="ECO:0007669"/>
    <property type="project" value="TreeGrafter"/>
</dbReference>
<evidence type="ECO:0000256" key="5">
    <source>
        <dbReference type="SAM" id="Phobius"/>
    </source>
</evidence>
<comment type="caution">
    <text evidence="6">The sequence shown here is derived from an EMBL/GenBank/DDBJ whole genome shotgun (WGS) entry which is preliminary data.</text>
</comment>
<feature type="region of interest" description="Disordered" evidence="4">
    <location>
        <begin position="429"/>
        <end position="452"/>
    </location>
</feature>
<proteinExistence type="inferred from homology"/>
<dbReference type="CDD" id="cd02440">
    <property type="entry name" value="AdoMet_MTases"/>
    <property type="match status" value="1"/>
</dbReference>
<dbReference type="EMBL" id="CADEPI010000092">
    <property type="protein sequence ID" value="CAB3373993.1"/>
    <property type="molecule type" value="Genomic_DNA"/>
</dbReference>
<accession>A0A8S1CXI8</accession>
<organism evidence="6 7">
    <name type="scientific">Cloeon dipterum</name>
    <dbReference type="NCBI Taxonomy" id="197152"/>
    <lineage>
        <taxon>Eukaryota</taxon>
        <taxon>Metazoa</taxon>
        <taxon>Ecdysozoa</taxon>
        <taxon>Arthropoda</taxon>
        <taxon>Hexapoda</taxon>
        <taxon>Insecta</taxon>
        <taxon>Pterygota</taxon>
        <taxon>Palaeoptera</taxon>
        <taxon>Ephemeroptera</taxon>
        <taxon>Pisciforma</taxon>
        <taxon>Baetidae</taxon>
        <taxon>Cloeon</taxon>
    </lineage>
</organism>
<evidence type="ECO:0008006" key="8">
    <source>
        <dbReference type="Google" id="ProtNLM"/>
    </source>
</evidence>
<keyword evidence="5" id="KW-0472">Membrane</keyword>
<dbReference type="SUPFAM" id="SSF53335">
    <property type="entry name" value="S-adenosyl-L-methionine-dependent methyltransferases"/>
    <property type="match status" value="1"/>
</dbReference>
<sequence length="645" mass="72927">MDSESSSSGDGPRPQFGNRHLRNPDDVFQHNAWDDVQWDEEQQEHAKKMVEQNSEVRMCVDEAQRIEAEAGHLWDKFYGIHQNRFFKDRQWLFTEFPELLPKEGNQERINVLEVGCGVGNSVIPLVRTVADPNFFVYACDFSETAVKLLQQEDSYDESRCKGFVCDVTAEEWSTPFPPRSLDHVLLVFMLSAVHPDNMGHVARQLFKYLKPGGMVFFRDYGRYDLAQLRFKKGKCITDNFYMRGDGTRAYFFTKEDLRKIFCEAGFQEEQMLEDRRLQVNRGQKLKMYRVWIQAKFRKPITSSPIVNAEVLALNLQIDNMVISGDSEQDLDNQEDFDMAVGQENFLTSSPFFVNNEEQVSMESSVSCSGDTGLVRKGIEFCSGEEGDDEVDMLDISGSSSTELVDSIISTVQNVAGSRRRPRLRRSRHEAAASVTSCAPDQSQLPSAVRAPTTPHSRLRAVNVHLSKMRPPLVGPYTVLAQDTKGCFHLHARTAAITAAIYTTSISILVVLIYSWRISVNQAKFTELEDVYYGVQIAYFAIIGTQLFMMLLSVVLLVGVLKEKAGLVAPWIMGCVAFLALEAVAMVYSNVLRDHVNRQFDAICKAEVVFYLCRAVLSVVALSGVMRFYHLMKAGVTWKGPESIEL</sequence>
<dbReference type="InterPro" id="IPR026113">
    <property type="entry name" value="METTL2/6/8-like"/>
</dbReference>
<evidence type="ECO:0000256" key="1">
    <source>
        <dbReference type="ARBA" id="ARBA00009725"/>
    </source>
</evidence>
<name>A0A8S1CXI8_9INSE</name>
<feature type="transmembrane region" description="Helical" evidence="5">
    <location>
        <begin position="567"/>
        <end position="587"/>
    </location>
</feature>
<dbReference type="Pfam" id="PF13489">
    <property type="entry name" value="Methyltransf_23"/>
    <property type="match status" value="1"/>
</dbReference>
<evidence type="ECO:0000313" key="7">
    <source>
        <dbReference type="Proteomes" id="UP000494165"/>
    </source>
</evidence>
<dbReference type="Proteomes" id="UP000494165">
    <property type="component" value="Unassembled WGS sequence"/>
</dbReference>
<feature type="compositionally biased region" description="Polar residues" evidence="4">
    <location>
        <begin position="433"/>
        <end position="445"/>
    </location>
</feature>
<dbReference type="PANTHER" id="PTHR22809">
    <property type="entry name" value="METHYLTRANSFERASE-RELATED"/>
    <property type="match status" value="1"/>
</dbReference>
<evidence type="ECO:0000256" key="3">
    <source>
        <dbReference type="ARBA" id="ARBA00022679"/>
    </source>
</evidence>
<feature type="transmembrane region" description="Helical" evidence="5">
    <location>
        <begin position="536"/>
        <end position="560"/>
    </location>
</feature>
<feature type="transmembrane region" description="Helical" evidence="5">
    <location>
        <begin position="607"/>
        <end position="628"/>
    </location>
</feature>
<feature type="region of interest" description="Disordered" evidence="4">
    <location>
        <begin position="1"/>
        <end position="26"/>
    </location>
</feature>
<keyword evidence="5" id="KW-1133">Transmembrane helix</keyword>
<evidence type="ECO:0000313" key="6">
    <source>
        <dbReference type="EMBL" id="CAB3373993.1"/>
    </source>
</evidence>
<dbReference type="InterPro" id="IPR029063">
    <property type="entry name" value="SAM-dependent_MTases_sf"/>
</dbReference>
<keyword evidence="5" id="KW-0812">Transmembrane</keyword>